<reference evidence="5 6" key="1">
    <citation type="submission" date="2019-06" db="EMBL/GenBank/DDBJ databases">
        <title>Whole genome sequence for Rhodospirillaceae sp. R148.</title>
        <authorList>
            <person name="Wang G."/>
        </authorList>
    </citation>
    <scope>NUCLEOTIDE SEQUENCE [LARGE SCALE GENOMIC DNA]</scope>
    <source>
        <strain evidence="5 6">R148</strain>
    </source>
</reference>
<dbReference type="InterPro" id="IPR019734">
    <property type="entry name" value="TPR_rpt"/>
</dbReference>
<organism evidence="5 6">
    <name type="scientific">Denitrobaculum tricleocarpae</name>
    <dbReference type="NCBI Taxonomy" id="2591009"/>
    <lineage>
        <taxon>Bacteria</taxon>
        <taxon>Pseudomonadati</taxon>
        <taxon>Pseudomonadota</taxon>
        <taxon>Alphaproteobacteria</taxon>
        <taxon>Rhodospirillales</taxon>
        <taxon>Rhodospirillaceae</taxon>
        <taxon>Denitrobaculum</taxon>
    </lineage>
</organism>
<evidence type="ECO:0000256" key="3">
    <source>
        <dbReference type="PROSITE-ProRule" id="PRU00339"/>
    </source>
</evidence>
<accession>A0A545U284</accession>
<evidence type="ECO:0000256" key="1">
    <source>
        <dbReference type="ARBA" id="ARBA00022737"/>
    </source>
</evidence>
<dbReference type="PROSITE" id="PS50005">
    <property type="entry name" value="TPR"/>
    <property type="match status" value="3"/>
</dbReference>
<feature type="chain" id="PRO_5022104659" evidence="4">
    <location>
        <begin position="33"/>
        <end position="601"/>
    </location>
</feature>
<feature type="signal peptide" evidence="4">
    <location>
        <begin position="1"/>
        <end position="32"/>
    </location>
</feature>
<dbReference type="Proteomes" id="UP000315252">
    <property type="component" value="Unassembled WGS sequence"/>
</dbReference>
<dbReference type="Pfam" id="PF13432">
    <property type="entry name" value="TPR_16"/>
    <property type="match status" value="1"/>
</dbReference>
<feature type="repeat" description="TPR" evidence="3">
    <location>
        <begin position="548"/>
        <end position="581"/>
    </location>
</feature>
<dbReference type="Pfam" id="PF13174">
    <property type="entry name" value="TPR_6"/>
    <property type="match status" value="1"/>
</dbReference>
<dbReference type="PANTHER" id="PTHR12558:SF13">
    <property type="entry name" value="CELL DIVISION CYCLE PROTEIN 27 HOMOLOG"/>
    <property type="match status" value="1"/>
</dbReference>
<dbReference type="InterPro" id="IPR013105">
    <property type="entry name" value="TPR_2"/>
</dbReference>
<dbReference type="EMBL" id="VHSH01000001">
    <property type="protein sequence ID" value="TQV83513.1"/>
    <property type="molecule type" value="Genomic_DNA"/>
</dbReference>
<evidence type="ECO:0000256" key="4">
    <source>
        <dbReference type="SAM" id="SignalP"/>
    </source>
</evidence>
<proteinExistence type="predicted"/>
<dbReference type="SUPFAM" id="SSF48452">
    <property type="entry name" value="TPR-like"/>
    <property type="match status" value="2"/>
</dbReference>
<dbReference type="InterPro" id="IPR011990">
    <property type="entry name" value="TPR-like_helical_dom_sf"/>
</dbReference>
<comment type="caution">
    <text evidence="5">The sequence shown here is derived from an EMBL/GenBank/DDBJ whole genome shotgun (WGS) entry which is preliminary data.</text>
</comment>
<dbReference type="AlphaFoldDB" id="A0A545U284"/>
<protein>
    <submittedName>
        <fullName evidence="5">Tetratricopeptide repeat protein</fullName>
    </submittedName>
</protein>
<feature type="repeat" description="TPR" evidence="3">
    <location>
        <begin position="445"/>
        <end position="478"/>
    </location>
</feature>
<name>A0A545U284_9PROT</name>
<keyword evidence="1" id="KW-0677">Repeat</keyword>
<keyword evidence="2 3" id="KW-0802">TPR repeat</keyword>
<dbReference type="Pfam" id="PF07719">
    <property type="entry name" value="TPR_2"/>
    <property type="match status" value="1"/>
</dbReference>
<dbReference type="PROSITE" id="PS51257">
    <property type="entry name" value="PROKAR_LIPOPROTEIN"/>
    <property type="match status" value="1"/>
</dbReference>
<dbReference type="SMART" id="SM00028">
    <property type="entry name" value="TPR"/>
    <property type="match status" value="8"/>
</dbReference>
<dbReference type="Gene3D" id="1.25.40.10">
    <property type="entry name" value="Tetratricopeptide repeat domain"/>
    <property type="match status" value="2"/>
</dbReference>
<sequence length="601" mass="66776">MNRGAKTKRSAKSRVSRMLQVAAMGFVAAACAGGEASQSQAEPQGNTASNRIILAANSGSGQDALTQSPFVSPYGAYLAGIVAGYERDVSAATDFMLYALRFDPKNPQLLRRSFALTAADGRHKKATELAQSLVELEPTHGIANLVLAVDAAEQEDWARADQIIADLPARGLNTLTGPMIQAWTHVARGDREAALAQLGALRENKGFSVLYRLHVALINDVMGAQDEAEAAYQDILATVGDPTLRLVWLVGNFYERAGKQEQARALYQNFIDRRPNSTLMEPILAQLDSGAAAKPEVTGAADGIAEVLFNIAGLLSQERAEDAALVHVHQALRLKPDFLVANVLLGEVLQSQERGAEAIAVYRDVPKDSPFSWTTRLRIAEELERLGRVDDAVNELESLASYQPERFEPLFRLGNLLRGEENFVEAVKAYDRAANRLGDLEAQHWTLLYFRGIALERSKNWPRAEADFLKALELEPEQPFVMNYLAYSWVEQKQNFAEAKKMLVRAVELRPQDGYIVDSLGWVLYRMGQYEEAVKYLEQAVELRPQDSVINDHLGDAYWRVGRQKEARFQWRRALSLKPEEDQIPELQSKVTRGLNASNDI</sequence>
<keyword evidence="6" id="KW-1185">Reference proteome</keyword>
<dbReference type="PANTHER" id="PTHR12558">
    <property type="entry name" value="CELL DIVISION CYCLE 16,23,27"/>
    <property type="match status" value="1"/>
</dbReference>
<evidence type="ECO:0000313" key="5">
    <source>
        <dbReference type="EMBL" id="TQV83513.1"/>
    </source>
</evidence>
<gene>
    <name evidence="5" type="ORF">FKG95_02675</name>
</gene>
<keyword evidence="4" id="KW-0732">Signal</keyword>
<evidence type="ECO:0000313" key="6">
    <source>
        <dbReference type="Proteomes" id="UP000315252"/>
    </source>
</evidence>
<dbReference type="PROSITE" id="PS50293">
    <property type="entry name" value="TPR_REGION"/>
    <property type="match status" value="1"/>
</dbReference>
<dbReference type="OrthoDB" id="9766710at2"/>
<evidence type="ECO:0000256" key="2">
    <source>
        <dbReference type="ARBA" id="ARBA00022803"/>
    </source>
</evidence>
<feature type="repeat" description="TPR" evidence="3">
    <location>
        <begin position="514"/>
        <end position="547"/>
    </location>
</feature>